<dbReference type="EMBL" id="BGZK01001746">
    <property type="protein sequence ID" value="GBP85581.1"/>
    <property type="molecule type" value="Genomic_DNA"/>
</dbReference>
<gene>
    <name evidence="1" type="ORF">EVAR_64572_1</name>
</gene>
<comment type="caution">
    <text evidence="1">The sequence shown here is derived from an EMBL/GenBank/DDBJ whole genome shotgun (WGS) entry which is preliminary data.</text>
</comment>
<evidence type="ECO:0000313" key="2">
    <source>
        <dbReference type="Proteomes" id="UP000299102"/>
    </source>
</evidence>
<evidence type="ECO:0000313" key="1">
    <source>
        <dbReference type="EMBL" id="GBP85581.1"/>
    </source>
</evidence>
<keyword evidence="2" id="KW-1185">Reference proteome</keyword>
<dbReference type="Proteomes" id="UP000299102">
    <property type="component" value="Unassembled WGS sequence"/>
</dbReference>
<sequence length="88" mass="10254">MIHKRDELHTVHVHVKRCGVGRDRHGLMELLARGRYQGQYAARGSIMLTRNDRICIMVKLKLDNCRQVAALPMAVADPYSSVFRYRFR</sequence>
<accession>A0A4C1Z9W5</accession>
<dbReference type="AlphaFoldDB" id="A0A4C1Z9W5"/>
<proteinExistence type="predicted"/>
<reference evidence="1 2" key="1">
    <citation type="journal article" date="2019" name="Commun. Biol.">
        <title>The bagworm genome reveals a unique fibroin gene that provides high tensile strength.</title>
        <authorList>
            <person name="Kono N."/>
            <person name="Nakamura H."/>
            <person name="Ohtoshi R."/>
            <person name="Tomita M."/>
            <person name="Numata K."/>
            <person name="Arakawa K."/>
        </authorList>
    </citation>
    <scope>NUCLEOTIDE SEQUENCE [LARGE SCALE GENOMIC DNA]</scope>
</reference>
<name>A0A4C1Z9W5_EUMVA</name>
<organism evidence="1 2">
    <name type="scientific">Eumeta variegata</name>
    <name type="common">Bagworm moth</name>
    <name type="synonym">Eumeta japonica</name>
    <dbReference type="NCBI Taxonomy" id="151549"/>
    <lineage>
        <taxon>Eukaryota</taxon>
        <taxon>Metazoa</taxon>
        <taxon>Ecdysozoa</taxon>
        <taxon>Arthropoda</taxon>
        <taxon>Hexapoda</taxon>
        <taxon>Insecta</taxon>
        <taxon>Pterygota</taxon>
        <taxon>Neoptera</taxon>
        <taxon>Endopterygota</taxon>
        <taxon>Lepidoptera</taxon>
        <taxon>Glossata</taxon>
        <taxon>Ditrysia</taxon>
        <taxon>Tineoidea</taxon>
        <taxon>Psychidae</taxon>
        <taxon>Oiketicinae</taxon>
        <taxon>Eumeta</taxon>
    </lineage>
</organism>
<protein>
    <submittedName>
        <fullName evidence="1">Uncharacterized protein</fullName>
    </submittedName>
</protein>